<proteinExistence type="predicted"/>
<dbReference type="PANTHER" id="PTHR43434:SF1">
    <property type="entry name" value="PHOSPHOGLYCOLATE PHOSPHATASE"/>
    <property type="match status" value="1"/>
</dbReference>
<reference evidence="1 2" key="1">
    <citation type="submission" date="2022-11" db="EMBL/GenBank/DDBJ databases">
        <title>Genome Sequencing of Nocardia sp. ON39_IFM12276 and assembly.</title>
        <authorList>
            <person name="Shimojima M."/>
            <person name="Toyokawa M."/>
            <person name="Uesaka K."/>
        </authorList>
    </citation>
    <scope>NUCLEOTIDE SEQUENCE [LARGE SCALE GENOMIC DNA]</scope>
    <source>
        <strain evidence="1 2">IFM 12276</strain>
    </source>
</reference>
<dbReference type="Proteomes" id="UP001317870">
    <property type="component" value="Chromosome"/>
</dbReference>
<evidence type="ECO:0000313" key="1">
    <source>
        <dbReference type="EMBL" id="BDT99690.1"/>
    </source>
</evidence>
<dbReference type="InterPro" id="IPR036412">
    <property type="entry name" value="HAD-like_sf"/>
</dbReference>
<dbReference type="InterPro" id="IPR023198">
    <property type="entry name" value="PGP-like_dom2"/>
</dbReference>
<dbReference type="SFLD" id="SFLDG01129">
    <property type="entry name" value="C1.5:_HAD__Beta-PGM__Phosphata"/>
    <property type="match status" value="1"/>
</dbReference>
<organism evidence="1 2">
    <name type="scientific">Nocardia sputorum</name>
    <dbReference type="NCBI Taxonomy" id="2984338"/>
    <lineage>
        <taxon>Bacteria</taxon>
        <taxon>Bacillati</taxon>
        <taxon>Actinomycetota</taxon>
        <taxon>Actinomycetes</taxon>
        <taxon>Mycobacteriales</taxon>
        <taxon>Nocardiaceae</taxon>
        <taxon>Nocardia</taxon>
    </lineage>
</organism>
<dbReference type="Gene3D" id="1.10.150.240">
    <property type="entry name" value="Putative phosphatase, domain 2"/>
    <property type="match status" value="1"/>
</dbReference>
<dbReference type="GO" id="GO:0016787">
    <property type="term" value="F:hydrolase activity"/>
    <property type="evidence" value="ECO:0007669"/>
    <property type="project" value="UniProtKB-KW"/>
</dbReference>
<dbReference type="EMBL" id="AP026978">
    <property type="protein sequence ID" value="BDT99690.1"/>
    <property type="molecule type" value="Genomic_DNA"/>
</dbReference>
<keyword evidence="2" id="KW-1185">Reference proteome</keyword>
<dbReference type="RefSeq" id="WP_281879854.1">
    <property type="nucleotide sequence ID" value="NZ_AP026976.1"/>
</dbReference>
<dbReference type="Pfam" id="PF12710">
    <property type="entry name" value="HAD"/>
    <property type="match status" value="1"/>
</dbReference>
<accession>A0ABN6U3U0</accession>
<gene>
    <name evidence="1" type="primary">gph</name>
    <name evidence="1" type="ORF">IFM12276_27190</name>
</gene>
<dbReference type="InterPro" id="IPR023214">
    <property type="entry name" value="HAD_sf"/>
</dbReference>
<evidence type="ECO:0000313" key="2">
    <source>
        <dbReference type="Proteomes" id="UP001317870"/>
    </source>
</evidence>
<dbReference type="Gene3D" id="3.40.50.1000">
    <property type="entry name" value="HAD superfamily/HAD-like"/>
    <property type="match status" value="1"/>
</dbReference>
<keyword evidence="1" id="KW-0378">Hydrolase</keyword>
<sequence>MTWTVGFDLDMTLIDSRPGVASAIDRLGAEFGLPLCGTTFADRLGPPLATLLVEAGAPEDLVPALVTRYRALYPTIVSAIPPMPGAQAALAAVEARNGRVLVVTGKHAPLAQLHIAELGWRVDHLAGDLWSAGKAATLREQGASLFVGDHVGDMNGARAADVFAVGVSTGPCTADELRAAGADVVLTDLTEFPAWLATECGAVTAR</sequence>
<dbReference type="SUPFAM" id="SSF56784">
    <property type="entry name" value="HAD-like"/>
    <property type="match status" value="1"/>
</dbReference>
<name>A0ABN6U3U0_9NOCA</name>
<dbReference type="PANTHER" id="PTHR43434">
    <property type="entry name" value="PHOSPHOGLYCOLATE PHOSPHATASE"/>
    <property type="match status" value="1"/>
</dbReference>
<dbReference type="InterPro" id="IPR050155">
    <property type="entry name" value="HAD-like_hydrolase_sf"/>
</dbReference>
<dbReference type="SFLD" id="SFLDS00003">
    <property type="entry name" value="Haloacid_Dehalogenase"/>
    <property type="match status" value="1"/>
</dbReference>
<protein>
    <submittedName>
        <fullName evidence="1">Hydrolase</fullName>
    </submittedName>
</protein>